<name>A0A1V6PEC6_PENDC</name>
<dbReference type="Gene3D" id="1.25.40.10">
    <property type="entry name" value="Tetratricopeptide repeat domain"/>
    <property type="match status" value="3"/>
</dbReference>
<protein>
    <recommendedName>
        <fullName evidence="3">Pentatricopeptide repeat-containing protein-mitochondrial domain-containing protein</fullName>
    </recommendedName>
</protein>
<sequence length="664" mass="75403">MSRRALVLDGLWYSLCPSFAQPALSRPAPLVKPRPYSKSLSPSIIRIAAPTPTSTSRRYYSSDGRRPVKSSDILSDTSVLENSQHYSSPDWGPQSAPNESPSNRWNTSTASRLQLKKEYTDLVSKSESELETIIQSDTPLGFLTTIQVLRILIRDRHVEPRARHYKALILANTDTTFGNPSAVRALLTEMEDNDIAADSGTLHAALQALAIHPDYLIRQEVLQKLRGRWLTLSPAGWHFVVVGLLREHQFEMALDQLALMERKDIPIANWLHSSLIYTLCEADEFDEVYRLMRTRIEQGYDITLTLWRHVLFAASLAEHYPLTCYVWQRTVDLGYLHPTSNICSHFLRVAARAGDAEQANSVFRFITESSKHHPRQEDYASLAEANLSTGDLPAVFEMLCTMYQDGMTPDEATTKPILSYMIQNKVDHRMAWQILKRLKNDKRDIPLASVQVIAELCKSYARDDPSVVEDAIGFYKELFTLCPEGADVEVYNALIWMCRSAGNRTAGMFLVKEMASLNVIPNGATFEGIVLMCLDAGNYLSANMYFQDLIKREGSVTPETQKEIQKLCAQSVDEYAMRLQYHPKIREEQVATDNKAGDATAETEGEKEPRGFGRTKQVYKARLAYNRERRRRKRAKEAWERYEGQQMEDGVDGHESDKDWAEGE</sequence>
<feature type="region of interest" description="Disordered" evidence="2">
    <location>
        <begin position="54"/>
        <end position="109"/>
    </location>
</feature>
<dbReference type="InterPro" id="IPR057027">
    <property type="entry name" value="TPR_mt"/>
</dbReference>
<dbReference type="STRING" id="69771.A0A1V6PEC6"/>
<evidence type="ECO:0000313" key="5">
    <source>
        <dbReference type="Proteomes" id="UP000191522"/>
    </source>
</evidence>
<comment type="caution">
    <text evidence="4">The sequence shown here is derived from an EMBL/GenBank/DDBJ whole genome shotgun (WGS) entry which is preliminary data.</text>
</comment>
<dbReference type="InterPro" id="IPR011990">
    <property type="entry name" value="TPR-like_helical_dom_sf"/>
</dbReference>
<keyword evidence="1" id="KW-0677">Repeat</keyword>
<organism evidence="4 5">
    <name type="scientific">Penicillium decumbens</name>
    <dbReference type="NCBI Taxonomy" id="69771"/>
    <lineage>
        <taxon>Eukaryota</taxon>
        <taxon>Fungi</taxon>
        <taxon>Dikarya</taxon>
        <taxon>Ascomycota</taxon>
        <taxon>Pezizomycotina</taxon>
        <taxon>Eurotiomycetes</taxon>
        <taxon>Eurotiomycetidae</taxon>
        <taxon>Eurotiales</taxon>
        <taxon>Aspergillaceae</taxon>
        <taxon>Penicillium</taxon>
    </lineage>
</organism>
<dbReference type="Proteomes" id="UP000191522">
    <property type="component" value="Unassembled WGS sequence"/>
</dbReference>
<dbReference type="Pfam" id="PF23276">
    <property type="entry name" value="TPR_24"/>
    <property type="match status" value="1"/>
</dbReference>
<dbReference type="EMBL" id="MDYL01000007">
    <property type="protein sequence ID" value="OQD75429.1"/>
    <property type="molecule type" value="Genomic_DNA"/>
</dbReference>
<feature type="domain" description="Pentatricopeptide repeat-containing protein-mitochondrial" evidence="3">
    <location>
        <begin position="342"/>
        <end position="477"/>
    </location>
</feature>
<evidence type="ECO:0000256" key="2">
    <source>
        <dbReference type="SAM" id="MobiDB-lite"/>
    </source>
</evidence>
<dbReference type="PANTHER" id="PTHR47447">
    <property type="entry name" value="OS03G0856100 PROTEIN"/>
    <property type="match status" value="1"/>
</dbReference>
<evidence type="ECO:0000259" key="3">
    <source>
        <dbReference type="Pfam" id="PF23276"/>
    </source>
</evidence>
<keyword evidence="5" id="KW-1185">Reference proteome</keyword>
<feature type="compositionally biased region" description="Polar residues" evidence="2">
    <location>
        <begin position="72"/>
        <end position="87"/>
    </location>
</feature>
<accession>A0A1V6PEC6</accession>
<feature type="compositionally biased region" description="Polar residues" evidence="2">
    <location>
        <begin position="95"/>
        <end position="109"/>
    </location>
</feature>
<dbReference type="AlphaFoldDB" id="A0A1V6PEC6"/>
<gene>
    <name evidence="4" type="ORF">PENDEC_c007G05616</name>
</gene>
<proteinExistence type="predicted"/>
<feature type="compositionally biased region" description="Basic and acidic residues" evidence="2">
    <location>
        <begin position="651"/>
        <end position="664"/>
    </location>
</feature>
<feature type="region of interest" description="Disordered" evidence="2">
    <location>
        <begin position="588"/>
        <end position="615"/>
    </location>
</feature>
<feature type="region of interest" description="Disordered" evidence="2">
    <location>
        <begin position="629"/>
        <end position="664"/>
    </location>
</feature>
<dbReference type="PANTHER" id="PTHR47447:SF17">
    <property type="entry name" value="OS12G0638900 PROTEIN"/>
    <property type="match status" value="1"/>
</dbReference>
<evidence type="ECO:0000313" key="4">
    <source>
        <dbReference type="EMBL" id="OQD75429.1"/>
    </source>
</evidence>
<evidence type="ECO:0000256" key="1">
    <source>
        <dbReference type="ARBA" id="ARBA00022737"/>
    </source>
</evidence>
<reference evidence="5" key="1">
    <citation type="journal article" date="2017" name="Nat. Microbiol.">
        <title>Global analysis of biosynthetic gene clusters reveals vast potential of secondary metabolite production in Penicillium species.</title>
        <authorList>
            <person name="Nielsen J.C."/>
            <person name="Grijseels S."/>
            <person name="Prigent S."/>
            <person name="Ji B."/>
            <person name="Dainat J."/>
            <person name="Nielsen K.F."/>
            <person name="Frisvad J.C."/>
            <person name="Workman M."/>
            <person name="Nielsen J."/>
        </authorList>
    </citation>
    <scope>NUCLEOTIDE SEQUENCE [LARGE SCALE GENOMIC DNA]</scope>
    <source>
        <strain evidence="5">IBT 11843</strain>
    </source>
</reference>
<dbReference type="OrthoDB" id="747253at2759"/>
<dbReference type="OMA" id="TTHHYEL"/>